<organism evidence="1 2">
    <name type="scientific">Lacinutrix neustonica</name>
    <dbReference type="NCBI Taxonomy" id="2980107"/>
    <lineage>
        <taxon>Bacteria</taxon>
        <taxon>Pseudomonadati</taxon>
        <taxon>Bacteroidota</taxon>
        <taxon>Flavobacteriia</taxon>
        <taxon>Flavobacteriales</taxon>
        <taxon>Flavobacteriaceae</taxon>
        <taxon>Lacinutrix</taxon>
    </lineage>
</organism>
<proteinExistence type="predicted"/>
<dbReference type="RefSeq" id="WP_267675559.1">
    <property type="nucleotide sequence ID" value="NZ_CP113088.1"/>
</dbReference>
<dbReference type="AlphaFoldDB" id="A0A9E8SCH5"/>
<keyword evidence="2" id="KW-1185">Reference proteome</keyword>
<dbReference type="EMBL" id="CP113088">
    <property type="protein sequence ID" value="WAC01011.1"/>
    <property type="molecule type" value="Genomic_DNA"/>
</dbReference>
<reference evidence="1" key="1">
    <citation type="submission" date="2022-11" db="EMBL/GenBank/DDBJ databases">
        <title>Lacinutrix neustonica HL-RS19T sp. nov., isolated from the surface microlayer sample of brackish Lake Shihwa.</title>
        <authorList>
            <person name="Choi J.Y."/>
            <person name="Hwang C.Y."/>
        </authorList>
    </citation>
    <scope>NUCLEOTIDE SEQUENCE</scope>
    <source>
        <strain evidence="1">HL-RS19</strain>
    </source>
</reference>
<protein>
    <submittedName>
        <fullName evidence="1">Uncharacterized protein</fullName>
    </submittedName>
</protein>
<sequence>MRKTTLLVVIVLSLFSCKEGSKESQRILPDSAGPINNVSIVIDNELGKIR</sequence>
<accession>A0A9E8SCH5</accession>
<name>A0A9E8SCH5_9FLAO</name>
<evidence type="ECO:0000313" key="2">
    <source>
        <dbReference type="Proteomes" id="UP001164705"/>
    </source>
</evidence>
<dbReference type="PROSITE" id="PS51257">
    <property type="entry name" value="PROKAR_LIPOPROTEIN"/>
    <property type="match status" value="1"/>
</dbReference>
<gene>
    <name evidence="1" type="ORF">N7U66_12575</name>
</gene>
<evidence type="ECO:0000313" key="1">
    <source>
        <dbReference type="EMBL" id="WAC01011.1"/>
    </source>
</evidence>
<dbReference type="KEGG" id="lnu:N7U66_12575"/>
<dbReference type="Proteomes" id="UP001164705">
    <property type="component" value="Chromosome"/>
</dbReference>